<feature type="transmembrane region" description="Helical" evidence="1">
    <location>
        <begin position="6"/>
        <end position="27"/>
    </location>
</feature>
<accession>A0A645DLW5</accession>
<dbReference type="EMBL" id="VSSQ01036957">
    <property type="protein sequence ID" value="MPM89552.1"/>
    <property type="molecule type" value="Genomic_DNA"/>
</dbReference>
<evidence type="ECO:0000313" key="2">
    <source>
        <dbReference type="EMBL" id="MPM89552.1"/>
    </source>
</evidence>
<dbReference type="Pfam" id="PF12669">
    <property type="entry name" value="FeoB_associated"/>
    <property type="match status" value="1"/>
</dbReference>
<proteinExistence type="predicted"/>
<sequence length="56" mass="5861">MFAFLSENLATIVGSALVFGVFLLILVKQIKNHRQHKGGCGCGCSGCPNAGSCHPQ</sequence>
<dbReference type="AlphaFoldDB" id="A0A645DLW5"/>
<reference evidence="2" key="1">
    <citation type="submission" date="2019-08" db="EMBL/GenBank/DDBJ databases">
        <authorList>
            <person name="Kucharzyk K."/>
            <person name="Murdoch R.W."/>
            <person name="Higgins S."/>
            <person name="Loffler F."/>
        </authorList>
    </citation>
    <scope>NUCLEOTIDE SEQUENCE</scope>
</reference>
<name>A0A645DLW5_9ZZZZ</name>
<gene>
    <name evidence="2" type="ORF">SDC9_136661</name>
</gene>
<organism evidence="2">
    <name type="scientific">bioreactor metagenome</name>
    <dbReference type="NCBI Taxonomy" id="1076179"/>
    <lineage>
        <taxon>unclassified sequences</taxon>
        <taxon>metagenomes</taxon>
        <taxon>ecological metagenomes</taxon>
    </lineage>
</organism>
<comment type="caution">
    <text evidence="2">The sequence shown here is derived from an EMBL/GenBank/DDBJ whole genome shotgun (WGS) entry which is preliminary data.</text>
</comment>
<protein>
    <recommendedName>
        <fullName evidence="3">FeoB-associated Cys-rich membrane protein</fullName>
    </recommendedName>
</protein>
<evidence type="ECO:0008006" key="3">
    <source>
        <dbReference type="Google" id="ProtNLM"/>
    </source>
</evidence>
<evidence type="ECO:0000256" key="1">
    <source>
        <dbReference type="SAM" id="Phobius"/>
    </source>
</evidence>
<keyword evidence="1" id="KW-1133">Transmembrane helix</keyword>
<keyword evidence="1" id="KW-0812">Transmembrane</keyword>
<keyword evidence="1" id="KW-0472">Membrane</keyword>